<evidence type="ECO:0000256" key="3">
    <source>
        <dbReference type="ARBA" id="ARBA00022448"/>
    </source>
</evidence>
<evidence type="ECO:0000256" key="4">
    <source>
        <dbReference type="ARBA" id="ARBA00022475"/>
    </source>
</evidence>
<evidence type="ECO:0000256" key="1">
    <source>
        <dbReference type="ARBA" id="ARBA00004651"/>
    </source>
</evidence>
<evidence type="ECO:0000256" key="8">
    <source>
        <dbReference type="RuleBase" id="RU363032"/>
    </source>
</evidence>
<feature type="transmembrane region" description="Helical" evidence="8">
    <location>
        <begin position="163"/>
        <end position="183"/>
    </location>
</feature>
<keyword evidence="4" id="KW-1003">Cell membrane</keyword>
<comment type="subcellular location">
    <subcellularLocation>
        <location evidence="1 8">Cell membrane</location>
        <topology evidence="1 8">Multi-pass membrane protein</topology>
    </subcellularLocation>
</comment>
<evidence type="ECO:0000256" key="2">
    <source>
        <dbReference type="ARBA" id="ARBA00007069"/>
    </source>
</evidence>
<dbReference type="GO" id="GO:0055085">
    <property type="term" value="P:transmembrane transport"/>
    <property type="evidence" value="ECO:0007669"/>
    <property type="project" value="InterPro"/>
</dbReference>
<keyword evidence="5 8" id="KW-0812">Transmembrane</keyword>
<dbReference type="Gene3D" id="1.10.3720.10">
    <property type="entry name" value="MetI-like"/>
    <property type="match status" value="1"/>
</dbReference>
<keyword evidence="7 8" id="KW-0472">Membrane</keyword>
<feature type="transmembrane region" description="Helical" evidence="8">
    <location>
        <begin position="114"/>
        <end position="137"/>
    </location>
</feature>
<gene>
    <name evidence="10" type="ORF">ACELLULO517_04530</name>
</gene>
<dbReference type="PANTHER" id="PTHR42929:SF1">
    <property type="entry name" value="INNER MEMBRANE ABC TRANSPORTER PERMEASE PROTEIN YDCU-RELATED"/>
    <property type="match status" value="1"/>
</dbReference>
<proteinExistence type="inferred from homology"/>
<evidence type="ECO:0000256" key="6">
    <source>
        <dbReference type="ARBA" id="ARBA00022989"/>
    </source>
</evidence>
<feature type="transmembrane region" description="Helical" evidence="8">
    <location>
        <begin position="77"/>
        <end position="102"/>
    </location>
</feature>
<dbReference type="InterPro" id="IPR000515">
    <property type="entry name" value="MetI-like"/>
</dbReference>
<feature type="domain" description="ABC transmembrane type-1" evidence="9">
    <location>
        <begin position="78"/>
        <end position="283"/>
    </location>
</feature>
<keyword evidence="11" id="KW-1185">Reference proteome</keyword>
<reference evidence="10 11" key="1">
    <citation type="journal article" date="2021" name="Microorganisms">
        <title>Acidisoma silvae sp. nov. and Acidisomacellulosilytica sp. nov., Two Acidophilic Bacteria Isolated from Decaying Wood, Hydrolyzing Cellulose and Producing Poly-3-hydroxybutyrate.</title>
        <authorList>
            <person name="Mieszkin S."/>
            <person name="Pouder E."/>
            <person name="Uroz S."/>
            <person name="Simon-Colin C."/>
            <person name="Alain K."/>
        </authorList>
    </citation>
    <scope>NUCLEOTIDE SEQUENCE [LARGE SCALE GENOMIC DNA]</scope>
    <source>
        <strain evidence="10 11">HW T5.17</strain>
    </source>
</reference>
<evidence type="ECO:0000256" key="7">
    <source>
        <dbReference type="ARBA" id="ARBA00023136"/>
    </source>
</evidence>
<dbReference type="RefSeq" id="WP_227306124.1">
    <property type="nucleotide sequence ID" value="NZ_JAESVA010000002.1"/>
</dbReference>
<feature type="transmembrane region" description="Helical" evidence="8">
    <location>
        <begin position="262"/>
        <end position="282"/>
    </location>
</feature>
<dbReference type="CDD" id="cd06261">
    <property type="entry name" value="TM_PBP2"/>
    <property type="match status" value="1"/>
</dbReference>
<dbReference type="PANTHER" id="PTHR42929">
    <property type="entry name" value="INNER MEMBRANE ABC TRANSPORTER PERMEASE PROTEIN YDCU-RELATED-RELATED"/>
    <property type="match status" value="1"/>
</dbReference>
<keyword evidence="6 8" id="KW-1133">Transmembrane helix</keyword>
<feature type="transmembrane region" description="Helical" evidence="8">
    <location>
        <begin position="20"/>
        <end position="43"/>
    </location>
</feature>
<dbReference type="Proteomes" id="UP000721844">
    <property type="component" value="Unassembled WGS sequence"/>
</dbReference>
<evidence type="ECO:0000256" key="5">
    <source>
        <dbReference type="ARBA" id="ARBA00022692"/>
    </source>
</evidence>
<evidence type="ECO:0000313" key="11">
    <source>
        <dbReference type="Proteomes" id="UP000721844"/>
    </source>
</evidence>
<comment type="similarity">
    <text evidence="2">Belongs to the binding-protein-dependent transport system permease family. CysTW subfamily.</text>
</comment>
<dbReference type="AlphaFoldDB" id="A0A963Z0A9"/>
<accession>A0A963Z0A9</accession>
<dbReference type="EMBL" id="JAESVA010000002">
    <property type="protein sequence ID" value="MCB8879488.1"/>
    <property type="molecule type" value="Genomic_DNA"/>
</dbReference>
<dbReference type="PROSITE" id="PS50928">
    <property type="entry name" value="ABC_TM1"/>
    <property type="match status" value="1"/>
</dbReference>
<keyword evidence="3 8" id="KW-0813">Transport</keyword>
<evidence type="ECO:0000313" key="10">
    <source>
        <dbReference type="EMBL" id="MCB8879488.1"/>
    </source>
</evidence>
<protein>
    <submittedName>
        <fullName evidence="10">ABC transporter permease</fullName>
    </submittedName>
</protein>
<dbReference type="GO" id="GO:0005886">
    <property type="term" value="C:plasma membrane"/>
    <property type="evidence" value="ECO:0007669"/>
    <property type="project" value="UniProtKB-SubCell"/>
</dbReference>
<name>A0A963Z0A9_9PROT</name>
<organism evidence="10 11">
    <name type="scientific">Acidisoma cellulosilyticum</name>
    <dbReference type="NCBI Taxonomy" id="2802395"/>
    <lineage>
        <taxon>Bacteria</taxon>
        <taxon>Pseudomonadati</taxon>
        <taxon>Pseudomonadota</taxon>
        <taxon>Alphaproteobacteria</taxon>
        <taxon>Acetobacterales</taxon>
        <taxon>Acidocellaceae</taxon>
        <taxon>Acidisoma</taxon>
    </lineage>
</organism>
<dbReference type="InterPro" id="IPR035906">
    <property type="entry name" value="MetI-like_sf"/>
</dbReference>
<dbReference type="SUPFAM" id="SSF161098">
    <property type="entry name" value="MetI-like"/>
    <property type="match status" value="1"/>
</dbReference>
<dbReference type="Pfam" id="PF00528">
    <property type="entry name" value="BPD_transp_1"/>
    <property type="match status" value="1"/>
</dbReference>
<comment type="caution">
    <text evidence="10">The sequence shown here is derived from an EMBL/GenBank/DDBJ whole genome shotgun (WGS) entry which is preliminary data.</text>
</comment>
<sequence>MPVSASLTGLLWRRPALRVAALISLPAVWFVLFYLAALAAMFISSFHTVDELSGEIQPGWTLDNFRQLLGDWTYGRIALRTIGIAAAVTLTDGLLAWPFAYVMARYAGPRLRPALMALVMLPLWSSYLARVYAWRLILAHDGALNWLLHGLGLPAASIGYSNWAMWIVFTYLWLPFMILPLFASLERIPPSLLEASSDLGAAGWRTFRRVIVPLAMPGLVAGSIFTFSLTLGDYITPLLVGGPGSDFIGNVVYANVGVSNNIPFAAAFAVLPLLVMAGYLLIARKLGAFDAL</sequence>
<evidence type="ECO:0000259" key="9">
    <source>
        <dbReference type="PROSITE" id="PS50928"/>
    </source>
</evidence>
<feature type="transmembrane region" description="Helical" evidence="8">
    <location>
        <begin position="210"/>
        <end position="231"/>
    </location>
</feature>